<dbReference type="GO" id="GO:0046872">
    <property type="term" value="F:metal ion binding"/>
    <property type="evidence" value="ECO:0007669"/>
    <property type="project" value="InterPro"/>
</dbReference>
<comment type="caution">
    <text evidence="5">The sequence shown here is derived from an EMBL/GenBank/DDBJ whole genome shotgun (WGS) entry which is preliminary data.</text>
</comment>
<dbReference type="Pfam" id="PF02222">
    <property type="entry name" value="ATP-grasp"/>
    <property type="match status" value="1"/>
</dbReference>
<sequence length="446" mass="48200">MNFATRLKIALVGDANARFVYLNNFEVERSWAKGEPALPGAGIAFAATTVNRMEELGVLLASDDDVVVLKAPVDPGYAAYLSRLEAAAGRTLWAENSDPARTVTEDALVSPELLAALRELNDGRTYLMPLGISPAEEELSKETGLPLAGPSAQTCKAVNGKIFSRRLVDTHGLRRVPGAVVETADQLAGALEEHLLPGSKAVVKESLGVSGRGMVVLDDVKRGERLVRMVNRRGEHERVDYVVEQWIDKVLDLNYQVIVSRKGEVSFEAVKAAVVQDGVHKGHMFPVALTADQLRELEEAGEVIGRVLFAEGYFGVVGIDAMLGRDGTVFPCLEINARFNMSTYQSRIAERFVGEGKHAVAATIGLRPHRRHTFDEVVTALGDLLHDGSDRPGFLINNFATLNAAASEGTQFHGRIYGICIADDPAAALALRADVERALTELVAQP</sequence>
<dbReference type="AlphaFoldDB" id="A0A4R7VXH0"/>
<dbReference type="Gene3D" id="3.30.470.20">
    <property type="entry name" value="ATP-grasp fold, B domain"/>
    <property type="match status" value="1"/>
</dbReference>
<dbReference type="EMBL" id="SOCP01000003">
    <property type="protein sequence ID" value="TDV54823.1"/>
    <property type="molecule type" value="Genomic_DNA"/>
</dbReference>
<dbReference type="OrthoDB" id="20966at2"/>
<keyword evidence="2 3" id="KW-0067">ATP-binding</keyword>
<keyword evidence="6" id="KW-1185">Reference proteome</keyword>
<evidence type="ECO:0000313" key="6">
    <source>
        <dbReference type="Proteomes" id="UP000294927"/>
    </source>
</evidence>
<evidence type="ECO:0000313" key="5">
    <source>
        <dbReference type="EMBL" id="TDV54823.1"/>
    </source>
</evidence>
<evidence type="ECO:0000256" key="1">
    <source>
        <dbReference type="ARBA" id="ARBA00022741"/>
    </source>
</evidence>
<feature type="domain" description="ATP-grasp" evidence="4">
    <location>
        <begin position="165"/>
        <end position="366"/>
    </location>
</feature>
<dbReference type="PANTHER" id="PTHR37018">
    <property type="entry name" value="CULTURE SPECIFIC PROTEIN, PUTATIVE (AFU_ORTHOLOGUE AFUA_2G00130)-RELATED"/>
    <property type="match status" value="1"/>
</dbReference>
<dbReference type="Pfam" id="PF18604">
    <property type="entry name" value="PreAtp-grasp"/>
    <property type="match status" value="1"/>
</dbReference>
<dbReference type="InterPro" id="IPR011761">
    <property type="entry name" value="ATP-grasp"/>
</dbReference>
<dbReference type="PANTHER" id="PTHR37018:SF1">
    <property type="entry name" value="CULTURE SPECIFIC PROTEIN, PUTATIVE (AFU_ORTHOLOGUE AFUA_2G00130)-RELATED"/>
    <property type="match status" value="1"/>
</dbReference>
<evidence type="ECO:0000259" key="4">
    <source>
        <dbReference type="PROSITE" id="PS50975"/>
    </source>
</evidence>
<gene>
    <name evidence="5" type="ORF">CLV71_10363</name>
</gene>
<organism evidence="5 6">
    <name type="scientific">Actinophytocola oryzae</name>
    <dbReference type="NCBI Taxonomy" id="502181"/>
    <lineage>
        <taxon>Bacteria</taxon>
        <taxon>Bacillati</taxon>
        <taxon>Actinomycetota</taxon>
        <taxon>Actinomycetes</taxon>
        <taxon>Pseudonocardiales</taxon>
        <taxon>Pseudonocardiaceae</taxon>
    </lineage>
</organism>
<dbReference type="PROSITE" id="PS50975">
    <property type="entry name" value="ATP_GRASP"/>
    <property type="match status" value="1"/>
</dbReference>
<dbReference type="InterPro" id="IPR003135">
    <property type="entry name" value="ATP-grasp_carboxylate-amine"/>
</dbReference>
<dbReference type="RefSeq" id="WP_133901969.1">
    <property type="nucleotide sequence ID" value="NZ_SOCP01000003.1"/>
</dbReference>
<name>A0A4R7VXH0_9PSEU</name>
<proteinExistence type="predicted"/>
<evidence type="ECO:0000256" key="2">
    <source>
        <dbReference type="ARBA" id="ARBA00022840"/>
    </source>
</evidence>
<dbReference type="Proteomes" id="UP000294927">
    <property type="component" value="Unassembled WGS sequence"/>
</dbReference>
<dbReference type="GO" id="GO:0005524">
    <property type="term" value="F:ATP binding"/>
    <property type="evidence" value="ECO:0007669"/>
    <property type="project" value="UniProtKB-UniRule"/>
</dbReference>
<dbReference type="InterPro" id="IPR040754">
    <property type="entry name" value="PreAtp-grasp"/>
</dbReference>
<evidence type="ECO:0000256" key="3">
    <source>
        <dbReference type="PROSITE-ProRule" id="PRU00409"/>
    </source>
</evidence>
<keyword evidence="1 3" id="KW-0547">Nucleotide-binding</keyword>
<dbReference type="SUPFAM" id="SSF56059">
    <property type="entry name" value="Glutathione synthetase ATP-binding domain-like"/>
    <property type="match status" value="1"/>
</dbReference>
<accession>A0A4R7VXH0</accession>
<protein>
    <submittedName>
        <fullName evidence="5">ATP-grasp domain-containing protein</fullName>
    </submittedName>
</protein>
<reference evidence="5 6" key="1">
    <citation type="submission" date="2019-03" db="EMBL/GenBank/DDBJ databases">
        <title>Genomic Encyclopedia of Archaeal and Bacterial Type Strains, Phase II (KMG-II): from individual species to whole genera.</title>
        <authorList>
            <person name="Goeker M."/>
        </authorList>
    </citation>
    <scope>NUCLEOTIDE SEQUENCE [LARGE SCALE GENOMIC DNA]</scope>
    <source>
        <strain evidence="5 6">DSM 45499</strain>
    </source>
</reference>
<dbReference type="InterPro" id="IPR053269">
    <property type="entry name" value="Asp-Met_ligase"/>
</dbReference>